<proteinExistence type="predicted"/>
<feature type="chain" id="PRO_5046262432" description="SusD/RagB family nutrient-binding outer membrane lipoprotein" evidence="1">
    <location>
        <begin position="30"/>
        <end position="634"/>
    </location>
</feature>
<dbReference type="SUPFAM" id="SSF48452">
    <property type="entry name" value="TPR-like"/>
    <property type="match status" value="1"/>
</dbReference>
<sequence>MFNHYKKNKMKKYKSLLMSALLGSLVIFSGCREEFADLNSNPSDVVKAEPSYLFAQAVINFEPSGYTYWFYNAAMTYRWGQMGVPTTGFNSTYTETTATGEQGGQYISVLNYARDLEHLRSTMSKEESAKYANMAACIDVLTAYLGVFDSDMYGDRPFIDACRARYGGTLTPEYDKIETLYTLWLSMLDDAVKTLTTSTNQTFPTNQDVIYKGDASKWAKLANSLRLKIAVRLLAQNKAKALEIASTVANASCGVLDGTSDNFVFNKAKSVTANDGDKVYHWSNGFLQGTAPSQRVINFMIKNKDPRVRFFYQKNQWSSKVVQAFFDAGKDVPKYVLDNVVYTENGGKKTFVQWKGMGEPWVRYYGLPVEMNAQYDSNNADYFDSNRFKLTSTRSYQPFSMFQQEMIIGRIDFTLPTLPGDPVIQDTNDNPWYGMYMSTAEVNLYLAELKLLGANLPQSASTYFNKAIRASVEEYDRLASLNKIPYYGTTYGYDPNEVAIDLKSGEIDAMASNPDYQLTGDKASDLEKVYIQELLHFTLFPCDQFVTVRRSGCPKEGSTLIKWENFGSVVPNNAIPRRFEVGSPSPTDLMYDVLIKAYKSQGFTPGSNQSGTLLNSERVWQDKGAPQFGAGPAL</sequence>
<keyword evidence="1" id="KW-0732">Signal</keyword>
<evidence type="ECO:0008006" key="4">
    <source>
        <dbReference type="Google" id="ProtNLM"/>
    </source>
</evidence>
<dbReference type="EMBL" id="AP028055">
    <property type="protein sequence ID" value="BEH00567.1"/>
    <property type="molecule type" value="Genomic_DNA"/>
</dbReference>
<evidence type="ECO:0000256" key="1">
    <source>
        <dbReference type="SAM" id="SignalP"/>
    </source>
</evidence>
<dbReference type="PROSITE" id="PS51257">
    <property type="entry name" value="PROKAR_LIPOPROTEIN"/>
    <property type="match status" value="1"/>
</dbReference>
<keyword evidence="3" id="KW-1185">Reference proteome</keyword>
<dbReference type="Proteomes" id="UP001496674">
    <property type="component" value="Chromosome"/>
</dbReference>
<evidence type="ECO:0000313" key="3">
    <source>
        <dbReference type="Proteomes" id="UP001496674"/>
    </source>
</evidence>
<reference evidence="2 3" key="1">
    <citation type="submission" date="2023-04" db="EMBL/GenBank/DDBJ databases">
        <title>Draft genome sequence of acteroides sedimenti strain YN3PY1.</title>
        <authorList>
            <person name="Yoshida N."/>
        </authorList>
    </citation>
    <scope>NUCLEOTIDE SEQUENCE [LARGE SCALE GENOMIC DNA]</scope>
    <source>
        <strain evidence="2 3">YN3PY1</strain>
    </source>
</reference>
<dbReference type="Pfam" id="PF12771">
    <property type="entry name" value="SusD-like_2"/>
    <property type="match status" value="1"/>
</dbReference>
<evidence type="ECO:0000313" key="2">
    <source>
        <dbReference type="EMBL" id="BEH00567.1"/>
    </source>
</evidence>
<gene>
    <name evidence="2" type="ORF">BSYN_28310</name>
</gene>
<dbReference type="InterPro" id="IPR011990">
    <property type="entry name" value="TPR-like_helical_dom_sf"/>
</dbReference>
<protein>
    <recommendedName>
        <fullName evidence="4">SusD/RagB family nutrient-binding outer membrane lipoprotein</fullName>
    </recommendedName>
</protein>
<dbReference type="InterPro" id="IPR041662">
    <property type="entry name" value="SusD-like_2"/>
</dbReference>
<dbReference type="Gene3D" id="1.25.40.390">
    <property type="match status" value="1"/>
</dbReference>
<dbReference type="Gene3D" id="1.20.120.840">
    <property type="entry name" value="SusD-like, tetratrico peptide repeats domain"/>
    <property type="match status" value="1"/>
</dbReference>
<accession>A0ABN6Z7P2</accession>
<feature type="signal peptide" evidence="1">
    <location>
        <begin position="1"/>
        <end position="29"/>
    </location>
</feature>
<name>A0ABN6Z7P2_9BACE</name>
<organism evidence="2 3">
    <name type="scientific">Bacteroides sedimenti</name>
    <dbReference type="NCBI Taxonomy" id="2136147"/>
    <lineage>
        <taxon>Bacteria</taxon>
        <taxon>Pseudomonadati</taxon>
        <taxon>Bacteroidota</taxon>
        <taxon>Bacteroidia</taxon>
        <taxon>Bacteroidales</taxon>
        <taxon>Bacteroidaceae</taxon>
        <taxon>Bacteroides</taxon>
    </lineage>
</organism>